<keyword evidence="2" id="KW-0813">Transport</keyword>
<dbReference type="GO" id="GO:0015213">
    <property type="term" value="F:uridine transmembrane transporter activity"/>
    <property type="evidence" value="ECO:0007669"/>
    <property type="project" value="TreeGrafter"/>
</dbReference>
<evidence type="ECO:0000256" key="5">
    <source>
        <dbReference type="ARBA" id="ARBA00022989"/>
    </source>
</evidence>
<keyword evidence="6 7" id="KW-0472">Membrane</keyword>
<dbReference type="FunFam" id="1.20.1250.20:FF:000012">
    <property type="entry name" value="Nucleoside permease NupG"/>
    <property type="match status" value="1"/>
</dbReference>
<keyword evidence="3" id="KW-1003">Cell membrane</keyword>
<feature type="transmembrane region" description="Helical" evidence="7">
    <location>
        <begin position="287"/>
        <end position="306"/>
    </location>
</feature>
<evidence type="ECO:0000256" key="4">
    <source>
        <dbReference type="ARBA" id="ARBA00022692"/>
    </source>
</evidence>
<dbReference type="SUPFAM" id="SSF103473">
    <property type="entry name" value="MFS general substrate transporter"/>
    <property type="match status" value="1"/>
</dbReference>
<sequence length="421" mass="46708">MNLKSRLTILSFLQFFIWGIWLISLGGYMFANFNNPIDPNLGSKVGNTYGTMGWASLFMPALIGIIADKYIRAEIMLGISHIIAGAGLYYASTVTNAGDMYWAIFFVSCFYMPTIGLSNSVSYSLLSKQNLDVQKTFAPIRVWGTVGFIVAEWAVDLLGWTQNNNQFYFAAVAGIITGLYCFTLPRIETSKSTEKKSFATRLGLDAFQLFKSPMMTKFFLFAMFLGAALQITNMFGNPFLGDFGKTTEYAESFAVKHSNILISLSQISETLFILAIPFFLKRFGIKQVMLISMIAWVLRFALFGLGNPGTGLSLLILSMIVYGMAFDFFNISGSLFVDREAKPGIRASAQGLFMLMTNGLGAILGGIFAGQVVDYFTDAAGVKDWPSIWYSFAAYSLVIAILFFVTFKYKHDPNSLKSLEH</sequence>
<feature type="transmembrane region" description="Helical" evidence="7">
    <location>
        <begin position="100"/>
        <end position="126"/>
    </location>
</feature>
<dbReference type="Pfam" id="PF03825">
    <property type="entry name" value="Nuc_H_symport"/>
    <property type="match status" value="1"/>
</dbReference>
<dbReference type="KEGG" id="lacs:H4075_09760"/>
<dbReference type="Gene3D" id="1.20.1250.20">
    <property type="entry name" value="MFS general substrate transporter like domains"/>
    <property type="match status" value="2"/>
</dbReference>
<feature type="transmembrane region" description="Helical" evidence="7">
    <location>
        <begin position="51"/>
        <end position="68"/>
    </location>
</feature>
<dbReference type="InterPro" id="IPR004740">
    <property type="entry name" value="Nuc_H_symport"/>
</dbReference>
<evidence type="ECO:0000313" key="10">
    <source>
        <dbReference type="Proteomes" id="UP000515344"/>
    </source>
</evidence>
<feature type="transmembrane region" description="Helical" evidence="7">
    <location>
        <begin position="7"/>
        <end position="31"/>
    </location>
</feature>
<evidence type="ECO:0000256" key="2">
    <source>
        <dbReference type="ARBA" id="ARBA00022448"/>
    </source>
</evidence>
<reference evidence="10" key="1">
    <citation type="submission" date="2020-08" db="EMBL/GenBank/DDBJ databases">
        <title>Lacibacter sp. S13-6-6 genome sequencing.</title>
        <authorList>
            <person name="Jin L."/>
        </authorList>
    </citation>
    <scope>NUCLEOTIDE SEQUENCE [LARGE SCALE GENOMIC DNA]</scope>
    <source>
        <strain evidence="10">S13-6-6</strain>
    </source>
</reference>
<dbReference type="PROSITE" id="PS50850">
    <property type="entry name" value="MFS"/>
    <property type="match status" value="1"/>
</dbReference>
<evidence type="ECO:0000256" key="6">
    <source>
        <dbReference type="ARBA" id="ARBA00023136"/>
    </source>
</evidence>
<feature type="transmembrane region" description="Helical" evidence="7">
    <location>
        <begin position="388"/>
        <end position="407"/>
    </location>
</feature>
<keyword evidence="5 7" id="KW-1133">Transmembrane helix</keyword>
<gene>
    <name evidence="9" type="ORF">H4075_09760</name>
</gene>
<name>A0A7G5XLT2_9BACT</name>
<evidence type="ECO:0000256" key="3">
    <source>
        <dbReference type="ARBA" id="ARBA00022475"/>
    </source>
</evidence>
<evidence type="ECO:0000313" key="9">
    <source>
        <dbReference type="EMBL" id="QNA46435.1"/>
    </source>
</evidence>
<organism evidence="9 10">
    <name type="scientific">Lacibacter sediminis</name>
    <dbReference type="NCBI Taxonomy" id="2760713"/>
    <lineage>
        <taxon>Bacteria</taxon>
        <taxon>Pseudomonadati</taxon>
        <taxon>Bacteroidota</taxon>
        <taxon>Chitinophagia</taxon>
        <taxon>Chitinophagales</taxon>
        <taxon>Chitinophagaceae</taxon>
        <taxon>Lacibacter</taxon>
    </lineage>
</organism>
<evidence type="ECO:0000256" key="1">
    <source>
        <dbReference type="ARBA" id="ARBA00004651"/>
    </source>
</evidence>
<feature type="transmembrane region" description="Helical" evidence="7">
    <location>
        <begin position="138"/>
        <end position="155"/>
    </location>
</feature>
<dbReference type="Proteomes" id="UP000515344">
    <property type="component" value="Chromosome"/>
</dbReference>
<dbReference type="AlphaFoldDB" id="A0A7G5XLT2"/>
<accession>A0A7G5XLT2</accession>
<evidence type="ECO:0000256" key="7">
    <source>
        <dbReference type="SAM" id="Phobius"/>
    </source>
</evidence>
<dbReference type="RefSeq" id="WP_182806327.1">
    <property type="nucleotide sequence ID" value="NZ_CP060007.1"/>
</dbReference>
<feature type="domain" description="Major facilitator superfamily (MFS) profile" evidence="8">
    <location>
        <begin position="214"/>
        <end position="421"/>
    </location>
</feature>
<feature type="transmembrane region" description="Helical" evidence="7">
    <location>
        <begin position="75"/>
        <end position="94"/>
    </location>
</feature>
<dbReference type="InterPro" id="IPR036259">
    <property type="entry name" value="MFS_trans_sf"/>
</dbReference>
<feature type="transmembrane region" description="Helical" evidence="7">
    <location>
        <begin position="312"/>
        <end position="337"/>
    </location>
</feature>
<dbReference type="PANTHER" id="PTHR23522:SF4">
    <property type="entry name" value="NUCLEOSIDE PERMEASE NUPG-RELATED"/>
    <property type="match status" value="1"/>
</dbReference>
<feature type="transmembrane region" description="Helical" evidence="7">
    <location>
        <begin position="349"/>
        <end position="368"/>
    </location>
</feature>
<dbReference type="EMBL" id="CP060007">
    <property type="protein sequence ID" value="QNA46435.1"/>
    <property type="molecule type" value="Genomic_DNA"/>
</dbReference>
<evidence type="ECO:0000259" key="8">
    <source>
        <dbReference type="PROSITE" id="PS50850"/>
    </source>
</evidence>
<feature type="transmembrane region" description="Helical" evidence="7">
    <location>
        <begin position="260"/>
        <end position="280"/>
    </location>
</feature>
<keyword evidence="4 7" id="KW-0812">Transmembrane</keyword>
<protein>
    <submittedName>
        <fullName evidence="9">Nucleoside permease</fullName>
    </submittedName>
</protein>
<dbReference type="NCBIfam" id="TIGR00889">
    <property type="entry name" value="2A0110"/>
    <property type="match status" value="1"/>
</dbReference>
<feature type="transmembrane region" description="Helical" evidence="7">
    <location>
        <begin position="167"/>
        <end position="187"/>
    </location>
</feature>
<feature type="transmembrane region" description="Helical" evidence="7">
    <location>
        <begin position="218"/>
        <end position="240"/>
    </location>
</feature>
<dbReference type="InterPro" id="IPR020846">
    <property type="entry name" value="MFS_dom"/>
</dbReference>
<dbReference type="PANTHER" id="PTHR23522">
    <property type="entry name" value="BLL5896 PROTEIN"/>
    <property type="match status" value="1"/>
</dbReference>
<comment type="subcellular location">
    <subcellularLocation>
        <location evidence="1">Cell membrane</location>
        <topology evidence="1">Multi-pass membrane protein</topology>
    </subcellularLocation>
</comment>
<keyword evidence="10" id="KW-1185">Reference proteome</keyword>
<dbReference type="GO" id="GO:0015212">
    <property type="term" value="F:cytidine transmembrane transporter activity"/>
    <property type="evidence" value="ECO:0007669"/>
    <property type="project" value="TreeGrafter"/>
</dbReference>
<dbReference type="GO" id="GO:0005886">
    <property type="term" value="C:plasma membrane"/>
    <property type="evidence" value="ECO:0007669"/>
    <property type="project" value="UniProtKB-SubCell"/>
</dbReference>
<proteinExistence type="predicted"/>
<dbReference type="CDD" id="cd06177">
    <property type="entry name" value="MFS_NHS"/>
    <property type="match status" value="1"/>
</dbReference>